<dbReference type="PROSITE" id="PS50821">
    <property type="entry name" value="PAZ"/>
    <property type="match status" value="1"/>
</dbReference>
<dbReference type="GO" id="GO:0003723">
    <property type="term" value="F:RNA binding"/>
    <property type="evidence" value="ECO:0007669"/>
    <property type="project" value="InterPro"/>
</dbReference>
<dbReference type="InterPro" id="IPR045246">
    <property type="entry name" value="Piwi_ago-like"/>
</dbReference>
<dbReference type="InterPro" id="IPR003165">
    <property type="entry name" value="Piwi"/>
</dbReference>
<dbReference type="InterPro" id="IPR032472">
    <property type="entry name" value="ArgoL2"/>
</dbReference>
<name>A0AAV7HPC1_DENCH</name>
<dbReference type="FunFam" id="3.30.420.10:FF:000013">
    <property type="entry name" value="protein argonaute 10-like"/>
    <property type="match status" value="1"/>
</dbReference>
<dbReference type="InterPro" id="IPR036085">
    <property type="entry name" value="PAZ_dom_sf"/>
</dbReference>
<dbReference type="Pfam" id="PF02171">
    <property type="entry name" value="Piwi"/>
    <property type="match status" value="1"/>
</dbReference>
<evidence type="ECO:0000256" key="2">
    <source>
        <dbReference type="ARBA" id="ARBA00023158"/>
    </source>
</evidence>
<dbReference type="Pfam" id="PF16488">
    <property type="entry name" value="ArgoL2"/>
    <property type="match status" value="1"/>
</dbReference>
<comment type="similarity">
    <text evidence="1">Belongs to the argonaute family. Ago subfamily.</text>
</comment>
<dbReference type="SUPFAM" id="SSF101690">
    <property type="entry name" value="PAZ domain"/>
    <property type="match status" value="1"/>
</dbReference>
<dbReference type="InterPro" id="IPR014811">
    <property type="entry name" value="ArgoL1"/>
</dbReference>
<dbReference type="PANTHER" id="PTHR22891">
    <property type="entry name" value="EUKARYOTIC TRANSLATION INITIATION FACTOR 2C"/>
    <property type="match status" value="1"/>
</dbReference>
<keyword evidence="7" id="KW-1185">Reference proteome</keyword>
<evidence type="ECO:0000313" key="7">
    <source>
        <dbReference type="Proteomes" id="UP000775213"/>
    </source>
</evidence>
<feature type="domain" description="Piwi" evidence="5">
    <location>
        <begin position="658"/>
        <end position="963"/>
    </location>
</feature>
<dbReference type="CDD" id="cd02846">
    <property type="entry name" value="PAZ_argonaute_like"/>
    <property type="match status" value="1"/>
</dbReference>
<dbReference type="Proteomes" id="UP000775213">
    <property type="component" value="Unassembled WGS sequence"/>
</dbReference>
<gene>
    <name evidence="6" type="ORF">IEQ34_001182</name>
</gene>
<proteinExistence type="inferred from homology"/>
<dbReference type="InterPro" id="IPR012337">
    <property type="entry name" value="RNaseH-like_sf"/>
</dbReference>
<evidence type="ECO:0000256" key="3">
    <source>
        <dbReference type="SAM" id="MobiDB-lite"/>
    </source>
</evidence>
<dbReference type="SMART" id="SM00950">
    <property type="entry name" value="Piwi"/>
    <property type="match status" value="1"/>
</dbReference>
<feature type="compositionally biased region" description="Gly residues" evidence="3">
    <location>
        <begin position="74"/>
        <end position="85"/>
    </location>
</feature>
<dbReference type="CDD" id="cd04657">
    <property type="entry name" value="Piwi_ago-like"/>
    <property type="match status" value="1"/>
</dbReference>
<feature type="region of interest" description="Disordered" evidence="3">
    <location>
        <begin position="1"/>
        <end position="90"/>
    </location>
</feature>
<dbReference type="InterPro" id="IPR032473">
    <property type="entry name" value="Argonaute_Mid_dom"/>
</dbReference>
<dbReference type="SUPFAM" id="SSF53098">
    <property type="entry name" value="Ribonuclease H-like"/>
    <property type="match status" value="1"/>
</dbReference>
<dbReference type="SMART" id="SM01163">
    <property type="entry name" value="DUF1785"/>
    <property type="match status" value="1"/>
</dbReference>
<evidence type="ECO:0000313" key="6">
    <source>
        <dbReference type="EMBL" id="KAH0469624.1"/>
    </source>
</evidence>
<dbReference type="GO" id="GO:0031047">
    <property type="term" value="P:regulatory ncRNA-mediated gene silencing"/>
    <property type="evidence" value="ECO:0007669"/>
    <property type="project" value="UniProtKB-KW"/>
</dbReference>
<dbReference type="Pfam" id="PF02170">
    <property type="entry name" value="PAZ"/>
    <property type="match status" value="1"/>
</dbReference>
<organism evidence="6 7">
    <name type="scientific">Dendrobium chrysotoxum</name>
    <name type="common">Orchid</name>
    <dbReference type="NCBI Taxonomy" id="161865"/>
    <lineage>
        <taxon>Eukaryota</taxon>
        <taxon>Viridiplantae</taxon>
        <taxon>Streptophyta</taxon>
        <taxon>Embryophyta</taxon>
        <taxon>Tracheophyta</taxon>
        <taxon>Spermatophyta</taxon>
        <taxon>Magnoliopsida</taxon>
        <taxon>Liliopsida</taxon>
        <taxon>Asparagales</taxon>
        <taxon>Orchidaceae</taxon>
        <taxon>Epidendroideae</taxon>
        <taxon>Malaxideae</taxon>
        <taxon>Dendrobiinae</taxon>
        <taxon>Dendrobium</taxon>
    </lineage>
</organism>
<dbReference type="Gene3D" id="2.170.260.10">
    <property type="entry name" value="paz domain"/>
    <property type="match status" value="1"/>
</dbReference>
<reference evidence="6 7" key="1">
    <citation type="journal article" date="2021" name="Hortic Res">
        <title>Chromosome-scale assembly of the Dendrobium chrysotoxum genome enhances the understanding of orchid evolution.</title>
        <authorList>
            <person name="Zhang Y."/>
            <person name="Zhang G.Q."/>
            <person name="Zhang D."/>
            <person name="Liu X.D."/>
            <person name="Xu X.Y."/>
            <person name="Sun W.H."/>
            <person name="Yu X."/>
            <person name="Zhu X."/>
            <person name="Wang Z.W."/>
            <person name="Zhao X."/>
            <person name="Zhong W.Y."/>
            <person name="Chen H."/>
            <person name="Yin W.L."/>
            <person name="Huang T."/>
            <person name="Niu S.C."/>
            <person name="Liu Z.J."/>
        </authorList>
    </citation>
    <scope>NUCLEOTIDE SEQUENCE [LARGE SCALE GENOMIC DNA]</scope>
    <source>
        <strain evidence="6">Lindl</strain>
    </source>
</reference>
<keyword evidence="2" id="KW-0943">RNA-mediated gene silencing</keyword>
<sequence length="1009" mass="112544">MVRKRRTALPGPGDGCSEGSGSREFVGAGRGGGQHPSGMQQEGGAHYNPDLQQCGEAGRDLARANPQQQRGRGRGYPAGGGGGAGPSAAETSRLAPLPKLQQATQTPSQEASSLRPSDIPTEQLQQLSLQTVPTISQAVVPASSKQLRFPLRPGKGRSGFNCVVKANHFIAELSDKDFYQYDVSITPEVSSRRVNRSVIKELVRMFKASHLGGRLPVYDGRKSLYTAGSLPFTSKEFQITLVDEDDGAGAARRQRNFKVVIKHAARTDLYQLKMFLAGRQADAPQEALQILDIVLRESPTAKYYPVGRSFYSPDLCQKNPLGEGLESWRGFYQSIRPTQMGLSLNIDISSTAFIEASPVVDFVIKLLRWDFRDVPRKLTDTERATVSKSLRGVKVEVTHRGNTRRKYRIAALTPQATKDLSYYCIVAGDSFPVDERGTMKTVIQYFQDAYSFVIQLPDWPCLQVGNQQRPNYLPMEVCQIVKGQRYSKKLNGKQVTAFLKATCQRPQDRESDIIRTVNRNEYHLDPYAKEFGIKIRRELASVEARLLPPPRLQYNETGEEQSCLPRRGQWNMMNKKMVNGGRVSNWTCINFAQNVRENDIHRFCYELASMCQKSGMEFALEPIIRPSSARPNQVERALKALYNDAMTILHQQHKELDLLIVILPENNGSLYGDLKRICETEIGLVSQCCLVKHVSRMSTQYLANVALKINVKVGGRNTVLVDAISRRLPLVSEKPTIIFGADVTHPHPGEDSSPSIAAVVASQDWPEITKYAGLVCAQAHRQELIEDLYKLESDPHRGNVSGGMIRDLLISFKKATGRKPERIIFYRDGVSEGQFYQVLLRELDSIRKACASLQSDYLPPVTFVVVQKRHHTRLFANNHSDQQSVDKSGNILPGTVVDSKICHPTEFDFYLCSHAGIQACSSSFALIFKLYYLIYARCTRSVSIVPPAYYAHLAASRARFYMEPMTSDNASQPRAAAANEPRNTRVAGGGAVRPLPALKDNVKRVMFYC</sequence>
<dbReference type="AlphaFoldDB" id="A0AAV7HPC1"/>
<dbReference type="PROSITE" id="PS50822">
    <property type="entry name" value="PIWI"/>
    <property type="match status" value="1"/>
</dbReference>
<evidence type="ECO:0000256" key="1">
    <source>
        <dbReference type="ARBA" id="ARBA00008201"/>
    </source>
</evidence>
<accession>A0AAV7HPC1</accession>
<dbReference type="FunFam" id="2.170.260.10:FF:000001">
    <property type="entry name" value="Protein argonaute-2"/>
    <property type="match status" value="1"/>
</dbReference>
<protein>
    <submittedName>
        <fullName evidence="6">Uncharacterized protein</fullName>
    </submittedName>
</protein>
<dbReference type="EMBL" id="JAGFBR010000002">
    <property type="protein sequence ID" value="KAH0469624.1"/>
    <property type="molecule type" value="Genomic_DNA"/>
</dbReference>
<feature type="domain" description="PAZ" evidence="4">
    <location>
        <begin position="358"/>
        <end position="482"/>
    </location>
</feature>
<dbReference type="InterPro" id="IPR032474">
    <property type="entry name" value="Argonaute_N"/>
</dbReference>
<dbReference type="Gene3D" id="3.40.50.2300">
    <property type="match status" value="1"/>
</dbReference>
<evidence type="ECO:0000259" key="5">
    <source>
        <dbReference type="PROSITE" id="PS50822"/>
    </source>
</evidence>
<dbReference type="FunFam" id="3.40.50.2300:FF:000110">
    <property type="entry name" value="Argonaute 10"/>
    <property type="match status" value="1"/>
</dbReference>
<dbReference type="Pfam" id="PF08699">
    <property type="entry name" value="ArgoL1"/>
    <property type="match status" value="1"/>
</dbReference>
<dbReference type="InterPro" id="IPR036397">
    <property type="entry name" value="RNaseH_sf"/>
</dbReference>
<comment type="caution">
    <text evidence="6">The sequence shown here is derived from an EMBL/GenBank/DDBJ whole genome shotgun (WGS) entry which is preliminary data.</text>
</comment>
<dbReference type="SMART" id="SM00949">
    <property type="entry name" value="PAZ"/>
    <property type="match status" value="1"/>
</dbReference>
<evidence type="ECO:0000259" key="4">
    <source>
        <dbReference type="PROSITE" id="PS50821"/>
    </source>
</evidence>
<dbReference type="InterPro" id="IPR003100">
    <property type="entry name" value="PAZ_dom"/>
</dbReference>
<dbReference type="Gene3D" id="3.30.420.10">
    <property type="entry name" value="Ribonuclease H-like superfamily/Ribonuclease H"/>
    <property type="match status" value="1"/>
</dbReference>
<dbReference type="Pfam" id="PF16487">
    <property type="entry name" value="ArgoMid"/>
    <property type="match status" value="1"/>
</dbReference>
<dbReference type="Pfam" id="PF16486">
    <property type="entry name" value="ArgoN"/>
    <property type="match status" value="1"/>
</dbReference>